<comment type="caution">
    <text evidence="14">The sequence shown here is derived from an EMBL/GenBank/DDBJ whole genome shotgun (WGS) entry which is preliminary data.</text>
</comment>
<evidence type="ECO:0000259" key="13">
    <source>
        <dbReference type="PROSITE" id="PS51387"/>
    </source>
</evidence>
<dbReference type="PROSITE" id="PS51379">
    <property type="entry name" value="4FE4S_FER_2"/>
    <property type="match status" value="1"/>
</dbReference>
<dbReference type="Proteomes" id="UP000306985">
    <property type="component" value="Unassembled WGS sequence"/>
</dbReference>
<keyword evidence="4" id="KW-0479">Metal-binding</keyword>
<dbReference type="EMBL" id="SZZH01000004">
    <property type="protein sequence ID" value="TKV57731.1"/>
    <property type="molecule type" value="Genomic_DNA"/>
</dbReference>
<dbReference type="SUPFAM" id="SSF55103">
    <property type="entry name" value="FAD-linked oxidases, C-terminal domain"/>
    <property type="match status" value="1"/>
</dbReference>
<dbReference type="GO" id="GO:1903457">
    <property type="term" value="P:lactate catabolic process"/>
    <property type="evidence" value="ECO:0007669"/>
    <property type="project" value="TreeGrafter"/>
</dbReference>
<dbReference type="GO" id="GO:0046872">
    <property type="term" value="F:metal ion binding"/>
    <property type="evidence" value="ECO:0007669"/>
    <property type="project" value="UniProtKB-KW"/>
</dbReference>
<keyword evidence="6" id="KW-0809">Transit peptide</keyword>
<keyword evidence="9" id="KW-0411">Iron-sulfur</keyword>
<dbReference type="InterPro" id="IPR017896">
    <property type="entry name" value="4Fe4S_Fe-S-bd"/>
</dbReference>
<evidence type="ECO:0000256" key="9">
    <source>
        <dbReference type="ARBA" id="ARBA00023014"/>
    </source>
</evidence>
<dbReference type="FunFam" id="1.10.45.10:FF:000001">
    <property type="entry name" value="D-lactate dehydrogenase mitochondrial"/>
    <property type="match status" value="1"/>
</dbReference>
<evidence type="ECO:0000256" key="2">
    <source>
        <dbReference type="ARBA" id="ARBA00008000"/>
    </source>
</evidence>
<evidence type="ECO:0000256" key="3">
    <source>
        <dbReference type="ARBA" id="ARBA00022630"/>
    </source>
</evidence>
<dbReference type="InterPro" id="IPR016171">
    <property type="entry name" value="Vanillyl_alc_oxidase_C-sub2"/>
</dbReference>
<dbReference type="PROSITE" id="PS00198">
    <property type="entry name" value="4FE4S_FER_1"/>
    <property type="match status" value="1"/>
</dbReference>
<name>A0A4U6QCI8_9ACTN</name>
<evidence type="ECO:0000256" key="7">
    <source>
        <dbReference type="ARBA" id="ARBA00023002"/>
    </source>
</evidence>
<dbReference type="Gene3D" id="3.30.465.10">
    <property type="match status" value="1"/>
</dbReference>
<dbReference type="PANTHER" id="PTHR11748:SF111">
    <property type="entry name" value="D-LACTATE DEHYDROGENASE, MITOCHONDRIAL-RELATED"/>
    <property type="match status" value="1"/>
</dbReference>
<dbReference type="InterPro" id="IPR016166">
    <property type="entry name" value="FAD-bd_PCMH"/>
</dbReference>
<protein>
    <recommendedName>
        <fullName evidence="10">D-lactate dehydrogenase (cytochrome)</fullName>
        <ecNumber evidence="10">1.1.2.4</ecNumber>
    </recommendedName>
</protein>
<evidence type="ECO:0000256" key="5">
    <source>
        <dbReference type="ARBA" id="ARBA00022827"/>
    </source>
</evidence>
<dbReference type="InterPro" id="IPR009051">
    <property type="entry name" value="Helical_ferredxn"/>
</dbReference>
<dbReference type="InterPro" id="IPR004113">
    <property type="entry name" value="FAD-bd_oxidored_4_C"/>
</dbReference>
<sequence>MTGVTTRSSRAERSARTAEPSGTGPGLLPEVPPALTAALAAAVGPDEVRIRATDRLARGHDASHYALTPQAVVVPRNAGQVGALLAATARTGVPLTFRSGGTSLNGQGVTDGVLVDTRMHFRDVEVLDGGAKVRVGPGATVRAVNARLARHGRKLGPDPASEIACTIGGMVANNSSGMACGVVANTYRTLHSLVVVLPSGTVVDTGAADADEQLRAAEPGLYEGLSRLRDRVRGDAASVATIERLFAMKNTMGYGVNSLLDHTRPVDILAHLMIGSEGTLGFIASVTMNTVPLLTAAMTGLLVFPDLDRATAALPALVDTGVAAIELMDATSLRVAQADPSADPLVMAIDVRDHTALLVEYQAATAEEVREQAERARPVLTDLPLTASAELSTDAKTRAGLWHIRKGLYATVAGARPSGSTALLEDIVVPVPELLPTCQTLTELFARHDYGDDCVIFGHAKDGNLHFMINEQLGVRNGQQPDLTRLDAFTEDLVDLVLGHGGSLKAEHGTGRMMAPYVRRQYGDELYEVMQEIKRLFDPHGRLNPGVLLSDDPRSHVSNLKTTETVEAEVDRCVECGYCEPVCPSRNLTTTPRQRIVLRREMQRAKAAGDTALLAELEDEYGYDAVDTCAVDGMCQTACPVLINTGDLVRTLRKQEAGGGDGSGRKTVPARVWKTAAKHWDTTTRGASIALTVADKAPSPLVAGTTGLLRKVVDPDVMPAWSPELPEGGTRRSKQEGQPPVGSPAAHPAGEEAVFLPACVGTMFGPADQGPGSSVAFRRLCARAGVELAYPDGLDSLCCGTPWKSKGMADGYEIMVRRVLPALWRATDGGRLPVVVDASSCTEGVREMLHHPEAARLLGELAGVTNPVRTATGDPLPTDKVPAQRAVATEPVVQDEPALRIVDAVQFVAETVLPRLPDTAGRRLGSLAVHPTCSSTHLGTTPHLLTLAGAVADEVVVPDDWGCCAFAGDRGLLHPELTASATRPEVAGMHGRTFDAYASSNRTCELGMTRATGHAYQNVLELLDAATN</sequence>
<dbReference type="GO" id="GO:0071949">
    <property type="term" value="F:FAD binding"/>
    <property type="evidence" value="ECO:0007669"/>
    <property type="project" value="InterPro"/>
</dbReference>
<evidence type="ECO:0000313" key="14">
    <source>
        <dbReference type="EMBL" id="TKV57731.1"/>
    </source>
</evidence>
<keyword evidence="7" id="KW-0560">Oxidoreductase</keyword>
<dbReference type="Pfam" id="PF02913">
    <property type="entry name" value="FAD-oxidase_C"/>
    <property type="match status" value="1"/>
</dbReference>
<evidence type="ECO:0000256" key="6">
    <source>
        <dbReference type="ARBA" id="ARBA00022946"/>
    </source>
</evidence>
<comment type="cofactor">
    <cofactor evidence="1">
        <name>FAD</name>
        <dbReference type="ChEBI" id="CHEBI:57692"/>
    </cofactor>
</comment>
<evidence type="ECO:0000256" key="4">
    <source>
        <dbReference type="ARBA" id="ARBA00022723"/>
    </source>
</evidence>
<dbReference type="Gene3D" id="3.30.43.10">
    <property type="entry name" value="Uridine Diphospho-n-acetylenolpyruvylglucosamine Reductase, domain 2"/>
    <property type="match status" value="1"/>
</dbReference>
<comment type="similarity">
    <text evidence="2">Belongs to the FAD-binding oxidoreductase/transferase type 4 family.</text>
</comment>
<keyword evidence="15" id="KW-1185">Reference proteome</keyword>
<accession>A0A4U6QCI8</accession>
<dbReference type="GO" id="GO:0008720">
    <property type="term" value="F:D-lactate dehydrogenase (NAD+) activity"/>
    <property type="evidence" value="ECO:0007669"/>
    <property type="project" value="TreeGrafter"/>
</dbReference>
<dbReference type="GO" id="GO:0004458">
    <property type="term" value="F:D-lactate dehydrogenase (cytochrome) activity"/>
    <property type="evidence" value="ECO:0007669"/>
    <property type="project" value="UniProtKB-EC"/>
</dbReference>
<keyword evidence="3" id="KW-0285">Flavoprotein</keyword>
<feature type="region of interest" description="Disordered" evidence="11">
    <location>
        <begin position="719"/>
        <end position="748"/>
    </location>
</feature>
<organism evidence="14 15">
    <name type="scientific">Nakamurella flava</name>
    <dbReference type="NCBI Taxonomy" id="2576308"/>
    <lineage>
        <taxon>Bacteria</taxon>
        <taxon>Bacillati</taxon>
        <taxon>Actinomycetota</taxon>
        <taxon>Actinomycetes</taxon>
        <taxon>Nakamurellales</taxon>
        <taxon>Nakamurellaceae</taxon>
        <taxon>Nakamurella</taxon>
    </lineage>
</organism>
<dbReference type="Gene3D" id="3.30.70.2740">
    <property type="match status" value="1"/>
</dbReference>
<dbReference type="EC" id="1.1.2.4" evidence="10"/>
<evidence type="ECO:0000256" key="10">
    <source>
        <dbReference type="ARBA" id="ARBA00038897"/>
    </source>
</evidence>
<feature type="domain" description="FAD-binding PCMH-type" evidence="13">
    <location>
        <begin position="65"/>
        <end position="293"/>
    </location>
</feature>
<proteinExistence type="inferred from homology"/>
<dbReference type="Gene3D" id="1.10.45.10">
    <property type="entry name" value="Vanillyl-alcohol Oxidase, Chain A, domain 4"/>
    <property type="match status" value="1"/>
</dbReference>
<dbReference type="InterPro" id="IPR016167">
    <property type="entry name" value="FAD-bd_PCMH_sub1"/>
</dbReference>
<dbReference type="Gene3D" id="1.10.1060.10">
    <property type="entry name" value="Alpha-helical ferredoxin"/>
    <property type="match status" value="1"/>
</dbReference>
<keyword evidence="5" id="KW-0274">FAD</keyword>
<evidence type="ECO:0000256" key="1">
    <source>
        <dbReference type="ARBA" id="ARBA00001974"/>
    </source>
</evidence>
<feature type="region of interest" description="Disordered" evidence="11">
    <location>
        <begin position="1"/>
        <end position="31"/>
    </location>
</feature>
<evidence type="ECO:0000313" key="15">
    <source>
        <dbReference type="Proteomes" id="UP000306985"/>
    </source>
</evidence>
<dbReference type="InterPro" id="IPR006094">
    <property type="entry name" value="Oxid_FAD_bind_N"/>
</dbReference>
<dbReference type="InterPro" id="IPR036318">
    <property type="entry name" value="FAD-bd_PCMH-like_sf"/>
</dbReference>
<dbReference type="Pfam" id="PF01565">
    <property type="entry name" value="FAD_binding_4"/>
    <property type="match status" value="1"/>
</dbReference>
<dbReference type="PANTHER" id="PTHR11748">
    <property type="entry name" value="D-LACTATE DEHYDROGENASE"/>
    <property type="match status" value="1"/>
</dbReference>
<dbReference type="SUPFAM" id="SSF56176">
    <property type="entry name" value="FAD-binding/transporter-associated domain-like"/>
    <property type="match status" value="1"/>
</dbReference>
<gene>
    <name evidence="14" type="ORF">FDO65_16420</name>
</gene>
<dbReference type="AlphaFoldDB" id="A0A4U6QCI8"/>
<feature type="domain" description="4Fe-4S ferredoxin-type" evidence="12">
    <location>
        <begin position="564"/>
        <end position="593"/>
    </location>
</feature>
<dbReference type="GO" id="GO:0051536">
    <property type="term" value="F:iron-sulfur cluster binding"/>
    <property type="evidence" value="ECO:0007669"/>
    <property type="project" value="UniProtKB-KW"/>
</dbReference>
<dbReference type="InterPro" id="IPR017900">
    <property type="entry name" value="4Fe4S_Fe_S_CS"/>
</dbReference>
<dbReference type="RefSeq" id="WP_137450815.1">
    <property type="nucleotide sequence ID" value="NZ_SZZH01000004.1"/>
</dbReference>
<dbReference type="InterPro" id="IPR016169">
    <property type="entry name" value="FAD-bd_PCMH_sub2"/>
</dbReference>
<dbReference type="PROSITE" id="PS51387">
    <property type="entry name" value="FAD_PCMH"/>
    <property type="match status" value="1"/>
</dbReference>
<keyword evidence="8" id="KW-0408">Iron</keyword>
<evidence type="ECO:0000256" key="8">
    <source>
        <dbReference type="ARBA" id="ARBA00023004"/>
    </source>
</evidence>
<dbReference type="OrthoDB" id="9770306at2"/>
<dbReference type="InterPro" id="IPR016164">
    <property type="entry name" value="FAD-linked_Oxase-like_C"/>
</dbReference>
<dbReference type="SUPFAM" id="SSF46548">
    <property type="entry name" value="alpha-helical ferredoxin"/>
    <property type="match status" value="1"/>
</dbReference>
<evidence type="ECO:0000256" key="11">
    <source>
        <dbReference type="SAM" id="MobiDB-lite"/>
    </source>
</evidence>
<evidence type="ECO:0000259" key="12">
    <source>
        <dbReference type="PROSITE" id="PS51379"/>
    </source>
</evidence>
<dbReference type="Pfam" id="PF13183">
    <property type="entry name" value="Fer4_8"/>
    <property type="match status" value="1"/>
</dbReference>
<reference evidence="14 15" key="1">
    <citation type="submission" date="2019-05" db="EMBL/GenBank/DDBJ databases">
        <title>Nakamurella sp. N5BH11, whole genome shotgun sequence.</title>
        <authorList>
            <person name="Tuo L."/>
        </authorList>
    </citation>
    <scope>NUCLEOTIDE SEQUENCE [LARGE SCALE GENOMIC DNA]</scope>
    <source>
        <strain evidence="14 15">N5BH11</strain>
    </source>
</reference>